<dbReference type="Pfam" id="PF08239">
    <property type="entry name" value="SH3_3"/>
    <property type="match status" value="1"/>
</dbReference>
<feature type="domain" description="NlpC/P60" evidence="7">
    <location>
        <begin position="230"/>
        <end position="350"/>
    </location>
</feature>
<dbReference type="SMART" id="SM00287">
    <property type="entry name" value="SH3b"/>
    <property type="match status" value="2"/>
</dbReference>
<keyword evidence="9" id="KW-1185">Reference proteome</keyword>
<comment type="similarity">
    <text evidence="1">Belongs to the peptidase C40 family.</text>
</comment>
<dbReference type="EMBL" id="FMKA01000001">
    <property type="protein sequence ID" value="SCP94885.1"/>
    <property type="molecule type" value="Genomic_DNA"/>
</dbReference>
<feature type="signal peptide" evidence="5">
    <location>
        <begin position="1"/>
        <end position="28"/>
    </location>
</feature>
<sequence length="350" mass="36957">MKKRIMKACGALLIAGALTSGMGMNAKADLIDKLSVVPYAGVAATLNEYYGSAALKSAVNLDAVTAAPVISIVSGYTNLGVSKADEVNVREAASEAAAIVGRLSVNDGCEILQVTGEWSWIQSGKVTGFVKNEFLYTGAEANVAAAGALVSKATVNTATLKVREQANVESGVLSLVAAGQELQVLEDQGEWIKISINGGEGYVSKQYVTMSSSLSTAATMTELQYGEGVSDVRASMVEYAKQFLGNRYVWGGTSLTNGTDCSGFTMSIYKHFGISINRTSREQVKNGTRIDVADVKPGDLIFYARGGTIEHVVMYIGNGQVIHASSAKTGIKISETYYRTPVAAVRIIND</sequence>
<dbReference type="SUPFAM" id="SSF54001">
    <property type="entry name" value="Cysteine proteinases"/>
    <property type="match status" value="1"/>
</dbReference>
<evidence type="ECO:0000256" key="4">
    <source>
        <dbReference type="ARBA" id="ARBA00022807"/>
    </source>
</evidence>
<dbReference type="InterPro" id="IPR051202">
    <property type="entry name" value="Peptidase_C40"/>
</dbReference>
<accession>A0A1D3TNI5</accession>
<feature type="domain" description="SH3b" evidence="6">
    <location>
        <begin position="150"/>
        <end position="212"/>
    </location>
</feature>
<dbReference type="PANTHER" id="PTHR47053">
    <property type="entry name" value="MUREIN DD-ENDOPEPTIDASE MEPH-RELATED"/>
    <property type="match status" value="1"/>
</dbReference>
<dbReference type="InterPro" id="IPR003646">
    <property type="entry name" value="SH3-like_bac-type"/>
</dbReference>
<evidence type="ECO:0000256" key="1">
    <source>
        <dbReference type="ARBA" id="ARBA00007074"/>
    </source>
</evidence>
<evidence type="ECO:0000259" key="7">
    <source>
        <dbReference type="PROSITE" id="PS51935"/>
    </source>
</evidence>
<dbReference type="PROSITE" id="PS51781">
    <property type="entry name" value="SH3B"/>
    <property type="match status" value="1"/>
</dbReference>
<dbReference type="Pfam" id="PF00877">
    <property type="entry name" value="NLPC_P60"/>
    <property type="match status" value="1"/>
</dbReference>
<keyword evidence="5" id="KW-0732">Signal</keyword>
<dbReference type="Gene3D" id="2.30.30.40">
    <property type="entry name" value="SH3 Domains"/>
    <property type="match status" value="2"/>
</dbReference>
<dbReference type="PANTHER" id="PTHR47053:SF1">
    <property type="entry name" value="MUREIN DD-ENDOPEPTIDASE MEPH-RELATED"/>
    <property type="match status" value="1"/>
</dbReference>
<dbReference type="GO" id="GO:0008234">
    <property type="term" value="F:cysteine-type peptidase activity"/>
    <property type="evidence" value="ECO:0007669"/>
    <property type="project" value="UniProtKB-KW"/>
</dbReference>
<evidence type="ECO:0000256" key="5">
    <source>
        <dbReference type="SAM" id="SignalP"/>
    </source>
</evidence>
<evidence type="ECO:0000259" key="6">
    <source>
        <dbReference type="PROSITE" id="PS51781"/>
    </source>
</evidence>
<dbReference type="STRING" id="1619234.SAMN05421730_1001128"/>
<evidence type="ECO:0000313" key="9">
    <source>
        <dbReference type="Proteomes" id="UP000199315"/>
    </source>
</evidence>
<keyword evidence="3" id="KW-0378">Hydrolase</keyword>
<name>A0A1D3TNI5_9FIRM</name>
<dbReference type="GO" id="GO:0006508">
    <property type="term" value="P:proteolysis"/>
    <property type="evidence" value="ECO:0007669"/>
    <property type="project" value="UniProtKB-KW"/>
</dbReference>
<evidence type="ECO:0000313" key="8">
    <source>
        <dbReference type="EMBL" id="SCP94885.1"/>
    </source>
</evidence>
<dbReference type="PROSITE" id="PS51935">
    <property type="entry name" value="NLPC_P60"/>
    <property type="match status" value="1"/>
</dbReference>
<dbReference type="InterPro" id="IPR000064">
    <property type="entry name" value="NLP_P60_dom"/>
</dbReference>
<dbReference type="AlphaFoldDB" id="A0A1D3TNI5"/>
<protein>
    <submittedName>
        <fullName evidence="8">SH3 domain-containing protein</fullName>
    </submittedName>
</protein>
<proteinExistence type="inferred from homology"/>
<dbReference type="OrthoDB" id="9808890at2"/>
<evidence type="ECO:0000256" key="2">
    <source>
        <dbReference type="ARBA" id="ARBA00022670"/>
    </source>
</evidence>
<dbReference type="InterPro" id="IPR038765">
    <property type="entry name" value="Papain-like_cys_pep_sf"/>
</dbReference>
<feature type="chain" id="PRO_5008921698" evidence="5">
    <location>
        <begin position="29"/>
        <end position="350"/>
    </location>
</feature>
<dbReference type="Proteomes" id="UP000199315">
    <property type="component" value="Unassembled WGS sequence"/>
</dbReference>
<gene>
    <name evidence="8" type="ORF">SAMN05421730_1001128</name>
</gene>
<dbReference type="Gene3D" id="3.90.1720.10">
    <property type="entry name" value="endopeptidase domain like (from Nostoc punctiforme)"/>
    <property type="match status" value="1"/>
</dbReference>
<evidence type="ECO:0000256" key="3">
    <source>
        <dbReference type="ARBA" id="ARBA00022801"/>
    </source>
</evidence>
<dbReference type="RefSeq" id="WP_091228657.1">
    <property type="nucleotide sequence ID" value="NZ_FMKA01000001.1"/>
</dbReference>
<organism evidence="8 9">
    <name type="scientific">Anaerobium acetethylicum</name>
    <dbReference type="NCBI Taxonomy" id="1619234"/>
    <lineage>
        <taxon>Bacteria</taxon>
        <taxon>Bacillati</taxon>
        <taxon>Bacillota</taxon>
        <taxon>Clostridia</taxon>
        <taxon>Lachnospirales</taxon>
        <taxon>Lachnospiraceae</taxon>
        <taxon>Anaerobium</taxon>
    </lineage>
</organism>
<keyword evidence="4" id="KW-0788">Thiol protease</keyword>
<keyword evidence="2" id="KW-0645">Protease</keyword>
<reference evidence="8 9" key="1">
    <citation type="submission" date="2016-09" db="EMBL/GenBank/DDBJ databases">
        <authorList>
            <person name="Capua I."/>
            <person name="De Benedictis P."/>
            <person name="Joannis T."/>
            <person name="Lombin L.H."/>
            <person name="Cattoli G."/>
        </authorList>
    </citation>
    <scope>NUCLEOTIDE SEQUENCE [LARGE SCALE GENOMIC DNA]</scope>
    <source>
        <strain evidence="8 9">GluBS11</strain>
    </source>
</reference>